<sequence length="97" mass="11100">MDLHNHVEHQVSDTIDKNVVSSTSDDSSNAFSLLCLGHWMQVQVVPLGCRSSIFDELLIAVMRRRYRNSALAWSLERKFEMSLRKNSNPNELLGYCS</sequence>
<evidence type="ECO:0000313" key="1">
    <source>
        <dbReference type="EMBL" id="ADU02161.1"/>
    </source>
</evidence>
<dbReference type="EMBL" id="HM777509">
    <property type="protein sequence ID" value="ADU02167.1"/>
    <property type="molecule type" value="Genomic_DNA"/>
</dbReference>
<dbReference type="GeneID" id="10100551"/>
<evidence type="ECO:0000313" key="2">
    <source>
        <dbReference type="Proteomes" id="UP000202212"/>
    </source>
</evidence>
<gene>
    <name evidence="1" type="primary">AC5</name>
</gene>
<proteinExistence type="predicted"/>
<dbReference type="Proteomes" id="UP000202212">
    <property type="component" value="Genome"/>
</dbReference>
<organism evidence="1 2">
    <name type="scientific">Rhynchosia yellow mosaic India virus</name>
    <dbReference type="NCBI Taxonomy" id="935473"/>
    <lineage>
        <taxon>Viruses</taxon>
        <taxon>Monodnaviria</taxon>
        <taxon>Shotokuvirae</taxon>
        <taxon>Cressdnaviricota</taxon>
        <taxon>Repensiviricetes</taxon>
        <taxon>Geplafuvirales</taxon>
        <taxon>Geminiviridae</taxon>
        <taxon>Begomovirus</taxon>
        <taxon>Begomovirus rhynchosiaindiaense</taxon>
    </lineage>
</organism>
<protein>
    <submittedName>
        <fullName evidence="1">Uncharacterized protein AC5</fullName>
    </submittedName>
</protein>
<reference evidence="1 2" key="1">
    <citation type="journal article" date="2011" name="Virus Genes">
        <title>Molecular characterization of a new begomovirus infecting a leguminous weed Rhynchosia minima in India.</title>
        <authorList>
            <person name="Jyothsna P."/>
            <person name="Rawat R."/>
            <person name="Malathi V.G."/>
        </authorList>
    </citation>
    <scope>NUCLEOTIDE SEQUENCE [LARGE SCALE GENOMIC DNA]</scope>
    <source>
        <strain evidence="1">Thiruvananthapuram</strain>
    </source>
</reference>
<accession>E7CWL2</accession>
<dbReference type="EMBL" id="HM777508">
    <property type="protein sequence ID" value="ADU02161.1"/>
    <property type="molecule type" value="Genomic_DNA"/>
</dbReference>
<keyword evidence="2" id="KW-1185">Reference proteome</keyword>
<name>E7CWL2_9GEMI</name>
<dbReference type="RefSeq" id="YP_004123932.1">
    <property type="nucleotide sequence ID" value="NC_014902.1"/>
</dbReference>
<dbReference type="KEGG" id="vg:10100551"/>